<evidence type="ECO:0000256" key="1">
    <source>
        <dbReference type="SAM" id="MobiDB-lite"/>
    </source>
</evidence>
<evidence type="ECO:0000313" key="4">
    <source>
        <dbReference type="Proteomes" id="UP000471166"/>
    </source>
</evidence>
<proteinExistence type="predicted"/>
<gene>
    <name evidence="3" type="ORF">GV791_24200</name>
</gene>
<dbReference type="AlphaFoldDB" id="A0A6P1CW95"/>
<protein>
    <submittedName>
        <fullName evidence="3">Helix-turn-helix domain-containing protein</fullName>
    </submittedName>
</protein>
<accession>A0A6P1CW95</accession>
<feature type="compositionally biased region" description="Gly residues" evidence="1">
    <location>
        <begin position="30"/>
        <end position="39"/>
    </location>
</feature>
<name>A0A6P1CW95_9NOCA</name>
<dbReference type="EMBL" id="JAAGVB010000049">
    <property type="protein sequence ID" value="NEW35646.1"/>
    <property type="molecule type" value="Genomic_DNA"/>
</dbReference>
<organism evidence="3 4">
    <name type="scientific">Nocardia cyriacigeorgica</name>
    <dbReference type="NCBI Taxonomy" id="135487"/>
    <lineage>
        <taxon>Bacteria</taxon>
        <taxon>Bacillati</taxon>
        <taxon>Actinomycetota</taxon>
        <taxon>Actinomycetes</taxon>
        <taxon>Mycobacteriales</taxon>
        <taxon>Nocardiaceae</taxon>
        <taxon>Nocardia</taxon>
    </lineage>
</organism>
<dbReference type="InterPro" id="IPR043917">
    <property type="entry name" value="DUF5753"/>
</dbReference>
<dbReference type="InterPro" id="IPR010982">
    <property type="entry name" value="Lambda_DNA-bd_dom_sf"/>
</dbReference>
<feature type="compositionally biased region" description="Polar residues" evidence="1">
    <location>
        <begin position="41"/>
        <end position="51"/>
    </location>
</feature>
<dbReference type="Proteomes" id="UP000471166">
    <property type="component" value="Unassembled WGS sequence"/>
</dbReference>
<evidence type="ECO:0000259" key="2">
    <source>
        <dbReference type="PROSITE" id="PS50943"/>
    </source>
</evidence>
<dbReference type="SMART" id="SM00530">
    <property type="entry name" value="HTH_XRE"/>
    <property type="match status" value="1"/>
</dbReference>
<dbReference type="Gene3D" id="1.10.260.40">
    <property type="entry name" value="lambda repressor-like DNA-binding domains"/>
    <property type="match status" value="1"/>
</dbReference>
<dbReference type="PROSITE" id="PS50943">
    <property type="entry name" value="HTH_CROC1"/>
    <property type="match status" value="1"/>
</dbReference>
<reference evidence="3 4" key="1">
    <citation type="submission" date="2020-01" db="EMBL/GenBank/DDBJ databases">
        <title>Genetics and antimicrobial susceptibilities of Nocardia species isolated from the soil; a comparison with species isolated from humans.</title>
        <authorList>
            <person name="Carrasco G."/>
            <person name="Monzon S."/>
            <person name="Sansegundo M."/>
            <person name="Garcia E."/>
            <person name="Garrido N."/>
            <person name="Medina M.J."/>
            <person name="Villalon P."/>
            <person name="Ramirez-Arocha A.C."/>
            <person name="Jimenez P."/>
            <person name="Cuesta I."/>
            <person name="Valdezate S."/>
        </authorList>
    </citation>
    <scope>NUCLEOTIDE SEQUENCE [LARGE SCALE GENOMIC DNA]</scope>
    <source>
        <strain evidence="3 4">CNM20110626</strain>
    </source>
</reference>
<feature type="domain" description="HTH cro/C1-type" evidence="2">
    <location>
        <begin position="107"/>
        <end position="141"/>
    </location>
</feature>
<dbReference type="CDD" id="cd00093">
    <property type="entry name" value="HTH_XRE"/>
    <property type="match status" value="1"/>
</dbReference>
<dbReference type="Pfam" id="PF13560">
    <property type="entry name" value="HTH_31"/>
    <property type="match status" value="1"/>
</dbReference>
<feature type="region of interest" description="Disordered" evidence="1">
    <location>
        <begin position="27"/>
        <end position="75"/>
    </location>
</feature>
<evidence type="ECO:0000313" key="3">
    <source>
        <dbReference type="EMBL" id="NEW35646.1"/>
    </source>
</evidence>
<dbReference type="SUPFAM" id="SSF47413">
    <property type="entry name" value="lambda repressor-like DNA-binding domains"/>
    <property type="match status" value="1"/>
</dbReference>
<comment type="caution">
    <text evidence="3">The sequence shown here is derived from an EMBL/GenBank/DDBJ whole genome shotgun (WGS) entry which is preliminary data.</text>
</comment>
<dbReference type="InterPro" id="IPR001387">
    <property type="entry name" value="Cro/C1-type_HTH"/>
</dbReference>
<dbReference type="GO" id="GO:0003677">
    <property type="term" value="F:DNA binding"/>
    <property type="evidence" value="ECO:0007669"/>
    <property type="project" value="InterPro"/>
</dbReference>
<dbReference type="Pfam" id="PF19054">
    <property type="entry name" value="DUF5753"/>
    <property type="match status" value="1"/>
</dbReference>
<sequence>MLHRSTFSEFEWGWVRPVPVVRKGHREGVVHGGSWGDSGSGRETSTSSVSLAHNGVQESPGDSDIAPDTSSPGVFHHSQRRAEAFILGDSPSEAGSTLTRRQLGRHLREARQQNNLTIAQAAALMQWSESTLQRLETGNSERIRWRDIRELCELYNLDEKMTDALVGLAQQAHEKSWWHEYGDLIPPTFDIYVGLEASARVMTSYQPYLVPGLLQTAEYARALTCEALPSDTPPAEVASRVQLKLQRQSVVTRRRSPATLNVAIHEAALLRIVGGRHVMATQLRHLADLSTAPNISIRLLPFSAGVPMGDQIGPFVILEFGPAAKGRLPEPPVVYVESFVGDLYLEKPVVVEKYHRAYEALIDRALNEVESRDWFRRKAREYGA</sequence>